<organism evidence="4 5">
    <name type="scientific">Megalurothrips usitatus</name>
    <name type="common">bean blossom thrips</name>
    <dbReference type="NCBI Taxonomy" id="439358"/>
    <lineage>
        <taxon>Eukaryota</taxon>
        <taxon>Metazoa</taxon>
        <taxon>Ecdysozoa</taxon>
        <taxon>Arthropoda</taxon>
        <taxon>Hexapoda</taxon>
        <taxon>Insecta</taxon>
        <taxon>Pterygota</taxon>
        <taxon>Neoptera</taxon>
        <taxon>Paraneoptera</taxon>
        <taxon>Thysanoptera</taxon>
        <taxon>Terebrantia</taxon>
        <taxon>Thripoidea</taxon>
        <taxon>Thripidae</taxon>
        <taxon>Megalurothrips</taxon>
    </lineage>
</organism>
<dbReference type="Pfam" id="PF10257">
    <property type="entry name" value="RAI16-like"/>
    <property type="match status" value="1"/>
</dbReference>
<dbReference type="PANTHER" id="PTHR21705:SF11">
    <property type="entry name" value="FHIP FAMILY PROTEIN CG3558"/>
    <property type="match status" value="1"/>
</dbReference>
<evidence type="ECO:0000256" key="2">
    <source>
        <dbReference type="SAM" id="MobiDB-lite"/>
    </source>
</evidence>
<feature type="compositionally biased region" description="Basic and acidic residues" evidence="2">
    <location>
        <begin position="576"/>
        <end position="592"/>
    </location>
</feature>
<evidence type="ECO:0000259" key="3">
    <source>
        <dbReference type="Pfam" id="PF19314"/>
    </source>
</evidence>
<evidence type="ECO:0000313" key="5">
    <source>
        <dbReference type="Proteomes" id="UP001075354"/>
    </source>
</evidence>
<dbReference type="Pfam" id="PF19311">
    <property type="entry name" value="KELAA"/>
    <property type="match status" value="1"/>
</dbReference>
<dbReference type="EMBL" id="JAPTSV010000003">
    <property type="protein sequence ID" value="KAJ1529347.1"/>
    <property type="molecule type" value="Genomic_DNA"/>
</dbReference>
<reference evidence="4" key="1">
    <citation type="submission" date="2022-12" db="EMBL/GenBank/DDBJ databases">
        <title>Chromosome-level genome assembly of the bean flower thrips Megalurothrips usitatus.</title>
        <authorList>
            <person name="Ma L."/>
            <person name="Liu Q."/>
            <person name="Li H."/>
            <person name="Cai W."/>
        </authorList>
    </citation>
    <scope>NUCLEOTIDE SEQUENCE</scope>
    <source>
        <strain evidence="4">Cailab_2022a</strain>
    </source>
</reference>
<dbReference type="AlphaFoldDB" id="A0AAV7XV13"/>
<dbReference type="PANTHER" id="PTHR21705">
    <property type="entry name" value="RAI16 PROTEIN-RELATED"/>
    <property type="match status" value="1"/>
</dbReference>
<feature type="domain" description="FHF complex subunit HOOK-interacting protein C-terminal" evidence="3">
    <location>
        <begin position="746"/>
        <end position="838"/>
    </location>
</feature>
<comment type="caution">
    <text evidence="4">The sequence shown here is derived from an EMBL/GenBank/DDBJ whole genome shotgun (WGS) entry which is preliminary data.</text>
</comment>
<dbReference type="InterPro" id="IPR045668">
    <property type="entry name" value="FHIP_KELAA_motif"/>
</dbReference>
<evidence type="ECO:0000313" key="4">
    <source>
        <dbReference type="EMBL" id="KAJ1529347.1"/>
    </source>
</evidence>
<dbReference type="InterPro" id="IPR045669">
    <property type="entry name" value="FHIP_C"/>
</dbReference>
<proteinExistence type="inferred from homology"/>
<protein>
    <recommendedName>
        <fullName evidence="3">FHF complex subunit HOOK-interacting protein C-terminal domain-containing protein</fullName>
    </recommendedName>
</protein>
<evidence type="ECO:0000256" key="1">
    <source>
        <dbReference type="ARBA" id="ARBA00024336"/>
    </source>
</evidence>
<feature type="region of interest" description="Disordered" evidence="2">
    <location>
        <begin position="492"/>
        <end position="513"/>
    </location>
</feature>
<feature type="compositionally biased region" description="Polar residues" evidence="2">
    <location>
        <begin position="593"/>
        <end position="618"/>
    </location>
</feature>
<dbReference type="Pfam" id="PF19314">
    <property type="entry name" value="DUF5917"/>
    <property type="match status" value="1"/>
</dbReference>
<comment type="similarity">
    <text evidence="1">Belongs to the FHIP family.</text>
</comment>
<keyword evidence="5" id="KW-1185">Reference proteome</keyword>
<dbReference type="InterPro" id="IPR019384">
    <property type="entry name" value="FHIP"/>
</dbReference>
<feature type="compositionally biased region" description="Polar residues" evidence="2">
    <location>
        <begin position="626"/>
        <end position="643"/>
    </location>
</feature>
<feature type="region of interest" description="Disordered" evidence="2">
    <location>
        <begin position="677"/>
        <end position="719"/>
    </location>
</feature>
<feature type="region of interest" description="Disordered" evidence="2">
    <location>
        <begin position="570"/>
        <end position="643"/>
    </location>
</feature>
<sequence length="983" mass="109259">MSWLRNGSLRASLNKRRVSNSPPKDADPTACYESFCKHWQQAHDIIQRTQASSMTLTQDDVLGVVNHLEHMSTLLLMELRSMGSFPIGPQDSNTLPDQYNASCPSLEFLLSENLLGKLYSWSEVTGRYSNAVRLQQLKLYELLVSHSRHQLLSHEPFLKPLLRLLASSAGEVFPLEVEKRLVILLNQLCISLMQNVQLLDLFFFTSKDNGKTDFVLFSLLIPFVHREEGIGQQARDALLLCMSLSKKNENVAQYITKHSNVCPVLATGLSGLYSLLPRKLVVDGDDWHQLTPDDVTDLPDLATFMNSLEFCNAVVQVAHPLIKSQMLEFLYQGFLVPVMGPALLQESVGLSDEQIDTALDANTVEDLIAATAYLELFIRSVSEPGLLCSFVRFLLEDKFDGERILDHLIQRINSKTRLGVVTLSLLDSLVSLHCEDVMLELVFRHLVPCSHVMVSQRRRVRDRDPYCRNAERFLSLAPLCCSDINGAPPSLPPFTSPSPAVGNRPRASSSCDALSSLPTTTSLYGLRHSESLYGNYHAYLCDARAKIEACASACANWVYPYDGESPPYEAFSVPSPEKRIESPSNSRSDDKQISSNGDSDVLSSLETVNLGEFSSTQSRVDRQRGNKSSENMEGSTASGSLTVENLLPNREERPQTCTGNDCSLPSVGESSGYESFALKCSSDSSPENEPSDDTAPISDDGIPHSISESDMPKNSMPPFLVCKGTTESKSTQEGSYMDVFKTVPSIGPFLDSILRKLESMLDNGLVVNLQLTGLISRLAIHSQPLLRSFLLDHLLVTQPSIRSLFQVLGTLKHRIDQVLSGVPNIQELVVEAQEHLVNREDRLTNARRLALEASAPGADNEFQSLPPNLHQRNSLTADPFFRGDNKRRSLTSTVTSLFRRAAQVAQPIREQLESTGETGTYRYYHRAVTAPTYDNGRREDYVRNVVLCAVILDEWLKELAAIAQEHSVLPANTEPFRNSLWTC</sequence>
<dbReference type="Proteomes" id="UP001075354">
    <property type="component" value="Chromosome 3"/>
</dbReference>
<accession>A0AAV7XV13</accession>
<name>A0AAV7XV13_9NEOP</name>
<gene>
    <name evidence="4" type="ORF">ONE63_006135</name>
</gene>